<keyword evidence="1" id="KW-1133">Transmembrane helix</keyword>
<protein>
    <submittedName>
        <fullName evidence="2">Uncharacterized protein</fullName>
    </submittedName>
</protein>
<reference evidence="2 3" key="1">
    <citation type="submission" date="2016-10" db="EMBL/GenBank/DDBJ databases">
        <authorList>
            <person name="de Groot N.N."/>
        </authorList>
    </citation>
    <scope>NUCLEOTIDE SEQUENCE [LARGE SCALE GENOMIC DNA]</scope>
    <source>
        <strain evidence="2 3">MON 2.2</strain>
    </source>
</reference>
<proteinExistence type="predicted"/>
<evidence type="ECO:0000256" key="1">
    <source>
        <dbReference type="SAM" id="Phobius"/>
    </source>
</evidence>
<evidence type="ECO:0000313" key="2">
    <source>
        <dbReference type="EMBL" id="SDD38117.1"/>
    </source>
</evidence>
<dbReference type="STRING" id="675864.SAMN04489747_0831"/>
<keyword evidence="1" id="KW-0472">Membrane</keyword>
<sequence length="29" mass="3380">MKNTWWIWTLGVGLVVVVVLLTSLYFANR</sequence>
<keyword evidence="3" id="KW-1185">Reference proteome</keyword>
<dbReference type="EMBL" id="LT629688">
    <property type="protein sequence ID" value="SDD38117.1"/>
    <property type="molecule type" value="Genomic_DNA"/>
</dbReference>
<organism evidence="2 3">
    <name type="scientific">Auraticoccus monumenti</name>
    <dbReference type="NCBI Taxonomy" id="675864"/>
    <lineage>
        <taxon>Bacteria</taxon>
        <taxon>Bacillati</taxon>
        <taxon>Actinomycetota</taxon>
        <taxon>Actinomycetes</taxon>
        <taxon>Propionibacteriales</taxon>
        <taxon>Propionibacteriaceae</taxon>
        <taxon>Auraticoccus</taxon>
    </lineage>
</organism>
<dbReference type="Proteomes" id="UP000198546">
    <property type="component" value="Chromosome i"/>
</dbReference>
<keyword evidence="1" id="KW-0812">Transmembrane</keyword>
<feature type="transmembrane region" description="Helical" evidence="1">
    <location>
        <begin position="6"/>
        <end position="27"/>
    </location>
</feature>
<gene>
    <name evidence="2" type="ORF">SAMN04489747_0831</name>
</gene>
<name>A0A1G6UBZ3_9ACTN</name>
<evidence type="ECO:0000313" key="3">
    <source>
        <dbReference type="Proteomes" id="UP000198546"/>
    </source>
</evidence>
<dbReference type="AlphaFoldDB" id="A0A1G6UBZ3"/>
<accession>A0A1G6UBZ3</accession>